<evidence type="ECO:0000256" key="12">
    <source>
        <dbReference type="ARBA" id="ARBA00023136"/>
    </source>
</evidence>
<evidence type="ECO:0000256" key="8">
    <source>
        <dbReference type="ARBA" id="ARBA00022525"/>
    </source>
</evidence>
<dbReference type="GO" id="GO:0005576">
    <property type="term" value="C:extracellular region"/>
    <property type="evidence" value="ECO:0007669"/>
    <property type="project" value="TreeGrafter"/>
</dbReference>
<dbReference type="PANTHER" id="PTHR16631:SF13">
    <property type="entry name" value="GLUCAN ENDO-1,3-BETA-GLUCOSIDASE EGLC-RELATED"/>
    <property type="match status" value="1"/>
</dbReference>
<feature type="region of interest" description="Disordered" evidence="21">
    <location>
        <begin position="331"/>
        <end position="438"/>
    </location>
</feature>
<dbReference type="EMBL" id="JANPWZ010002235">
    <property type="protein sequence ID" value="KAJ3560507.1"/>
    <property type="molecule type" value="Genomic_DNA"/>
</dbReference>
<evidence type="ECO:0000256" key="19">
    <source>
        <dbReference type="ARBA" id="ARBA00032134"/>
    </source>
</evidence>
<evidence type="ECO:0000256" key="15">
    <source>
        <dbReference type="ARBA" id="ARBA00023288"/>
    </source>
</evidence>
<evidence type="ECO:0000256" key="16">
    <source>
        <dbReference type="ARBA" id="ARBA00023316"/>
    </source>
</evidence>
<evidence type="ECO:0000256" key="6">
    <source>
        <dbReference type="ARBA" id="ARBA00019762"/>
    </source>
</evidence>
<name>A0A9W8N6Z7_9PEZI</name>
<keyword evidence="8" id="KW-0964">Secreted</keyword>
<feature type="chain" id="PRO_5040819631" description="Probable glucan endo-1,3-beta-glucosidase eglC" evidence="22">
    <location>
        <begin position="20"/>
        <end position="489"/>
    </location>
</feature>
<evidence type="ECO:0000256" key="22">
    <source>
        <dbReference type="SAM" id="SignalP"/>
    </source>
</evidence>
<dbReference type="GO" id="GO:0005886">
    <property type="term" value="C:plasma membrane"/>
    <property type="evidence" value="ECO:0007669"/>
    <property type="project" value="UniProtKB-SubCell"/>
</dbReference>
<gene>
    <name evidence="23" type="ORF">NPX13_g9278</name>
</gene>
<dbReference type="Proteomes" id="UP001148614">
    <property type="component" value="Unassembled WGS sequence"/>
</dbReference>
<feature type="compositionally biased region" description="Polar residues" evidence="21">
    <location>
        <begin position="361"/>
        <end position="382"/>
    </location>
</feature>
<keyword evidence="9" id="KW-0336">GPI-anchor</keyword>
<dbReference type="GO" id="GO:0042973">
    <property type="term" value="F:glucan endo-1,3-beta-D-glucosidase activity"/>
    <property type="evidence" value="ECO:0007669"/>
    <property type="project" value="UniProtKB-EC"/>
</dbReference>
<evidence type="ECO:0000256" key="21">
    <source>
        <dbReference type="SAM" id="MobiDB-lite"/>
    </source>
</evidence>
<feature type="compositionally biased region" description="Low complexity" evidence="21">
    <location>
        <begin position="448"/>
        <end position="460"/>
    </location>
</feature>
<evidence type="ECO:0000313" key="23">
    <source>
        <dbReference type="EMBL" id="KAJ3560507.1"/>
    </source>
</evidence>
<evidence type="ECO:0000256" key="2">
    <source>
        <dbReference type="ARBA" id="ARBA00004191"/>
    </source>
</evidence>
<keyword evidence="17" id="KW-0624">Polysaccharide degradation</keyword>
<accession>A0A9W8N6Z7</accession>
<evidence type="ECO:0000256" key="4">
    <source>
        <dbReference type="ARBA" id="ARBA00008773"/>
    </source>
</evidence>
<feature type="signal peptide" evidence="22">
    <location>
        <begin position="1"/>
        <end position="19"/>
    </location>
</feature>
<comment type="function">
    <text evidence="18">Glucanases play a role in cell expansion during growth, in cell-cell fusion during mating, and in spore release during sporulation. This enzyme may be involved in beta-glucan degradation and also function biosynthetically as a transglycosylase.</text>
</comment>
<dbReference type="InterPro" id="IPR050732">
    <property type="entry name" value="Beta-glucan_modifiers"/>
</dbReference>
<feature type="compositionally biased region" description="Low complexity" evidence="21">
    <location>
        <begin position="331"/>
        <end position="360"/>
    </location>
</feature>
<evidence type="ECO:0000256" key="18">
    <source>
        <dbReference type="ARBA" id="ARBA00025152"/>
    </source>
</evidence>
<comment type="similarity">
    <text evidence="4">Belongs to the glycosyl hydrolase 17 family.</text>
</comment>
<evidence type="ECO:0000313" key="24">
    <source>
        <dbReference type="Proteomes" id="UP001148614"/>
    </source>
</evidence>
<evidence type="ECO:0000256" key="10">
    <source>
        <dbReference type="ARBA" id="ARBA00022729"/>
    </source>
</evidence>
<keyword evidence="14" id="KW-0119">Carbohydrate metabolism</keyword>
<dbReference type="PANTHER" id="PTHR16631">
    <property type="entry name" value="GLUCAN 1,3-BETA-GLUCOSIDASE"/>
    <property type="match status" value="1"/>
</dbReference>
<comment type="catalytic activity">
    <reaction evidence="1">
        <text>Hydrolysis of (1-&gt;3)-beta-D-glucosidic linkages in (1-&gt;3)-beta-D-glucans.</text>
        <dbReference type="EC" id="3.2.1.39"/>
    </reaction>
</comment>
<evidence type="ECO:0000256" key="20">
    <source>
        <dbReference type="ARBA" id="ARBA00032906"/>
    </source>
</evidence>
<evidence type="ECO:0000256" key="3">
    <source>
        <dbReference type="ARBA" id="ARBA00004609"/>
    </source>
</evidence>
<dbReference type="FunFam" id="3.20.20.80:FF:000233">
    <property type="entry name" value="Probable glucan endo-1,3-beta-glucosidase eglC"/>
    <property type="match status" value="1"/>
</dbReference>
<dbReference type="GO" id="GO:0071555">
    <property type="term" value="P:cell wall organization"/>
    <property type="evidence" value="ECO:0007669"/>
    <property type="project" value="UniProtKB-KW"/>
</dbReference>
<keyword evidence="16" id="KW-0961">Cell wall biogenesis/degradation</keyword>
<evidence type="ECO:0000256" key="11">
    <source>
        <dbReference type="ARBA" id="ARBA00022801"/>
    </source>
</evidence>
<keyword evidence="12" id="KW-0472">Membrane</keyword>
<evidence type="ECO:0000256" key="13">
    <source>
        <dbReference type="ARBA" id="ARBA00023180"/>
    </source>
</evidence>
<proteinExistence type="inferred from homology"/>
<protein>
    <recommendedName>
        <fullName evidence="6">Probable glucan endo-1,3-beta-glucosidase eglC</fullName>
        <ecNumber evidence="5">3.2.1.39</ecNumber>
    </recommendedName>
    <alternativeName>
        <fullName evidence="19">Endo-1,3-beta-glucanase eglC</fullName>
    </alternativeName>
    <alternativeName>
        <fullName evidence="20">Laminarinase eglC</fullName>
    </alternativeName>
</protein>
<keyword evidence="13" id="KW-0325">Glycoprotein</keyword>
<feature type="region of interest" description="Disordered" evidence="21">
    <location>
        <begin position="448"/>
        <end position="467"/>
    </location>
</feature>
<evidence type="ECO:0000256" key="14">
    <source>
        <dbReference type="ARBA" id="ARBA00023277"/>
    </source>
</evidence>
<dbReference type="VEuPathDB" id="FungiDB:F4678DRAFT_301784"/>
<reference evidence="23" key="1">
    <citation type="submission" date="2022-07" db="EMBL/GenBank/DDBJ databases">
        <title>Genome Sequence of Xylaria arbuscula.</title>
        <authorList>
            <person name="Buettner E."/>
        </authorList>
    </citation>
    <scope>NUCLEOTIDE SEQUENCE</scope>
    <source>
        <strain evidence="23">VT107</strain>
    </source>
</reference>
<keyword evidence="10 22" id="KW-0732">Signal</keyword>
<feature type="compositionally biased region" description="Polar residues" evidence="21">
    <location>
        <begin position="393"/>
        <end position="438"/>
    </location>
</feature>
<sequence length="489" mass="51358">MHRATLFVAFAAFTSVASVARLGFNYGSTFTNGTPKMQADFEHEFTTAANLEGTKGWTGARLYTTVQAGTTNDPISAIPAAIYTNTSLLLGLWASAGDAAFNNELAALKAAIEQYGNYLWYALDGISIGSEDMYRNSPQGIAARSDPGVDPDVLVKYIRQVKEAINGTALEGARLGHVDTWTAWENSSSRAVVDELDWIGMDAYPYFQHNMSNAIGQSKALFSDALERTRAAAAGKPVWVTETGHPVSGNISGDSVASIENAEKFWKTVGCPMFGDISVWWYTLQDSAPDMPNPSFGIIGSNLTTKPLFDLSCGDMEVNSVSFSTTSTTSASASALTSNPTTSVPTSTPSTPTNMMTTITDQSVAPTLSETRSNTAETGGDNSSVSVPTSSSQAIQHTTTLAPNITSESSITNVPTKTQSSSNESLNAITSSDSGSSIELSATPTSLALSSASPASPTSSDIGSNSARMRPEGLRAALFAIFAGVLFCS</sequence>
<evidence type="ECO:0000256" key="5">
    <source>
        <dbReference type="ARBA" id="ARBA00012780"/>
    </source>
</evidence>
<evidence type="ECO:0000256" key="1">
    <source>
        <dbReference type="ARBA" id="ARBA00000382"/>
    </source>
</evidence>
<comment type="subcellular location">
    <subcellularLocation>
        <location evidence="3">Cell membrane</location>
        <topology evidence="3">Lipid-anchor</topology>
        <topology evidence="3">GPI-anchor</topology>
    </subcellularLocation>
    <subcellularLocation>
        <location evidence="2">Secreted</location>
        <location evidence="2">Cell wall</location>
    </subcellularLocation>
</comment>
<dbReference type="GO" id="GO:0009277">
    <property type="term" value="C:fungal-type cell wall"/>
    <property type="evidence" value="ECO:0007669"/>
    <property type="project" value="TreeGrafter"/>
</dbReference>
<dbReference type="EC" id="3.2.1.39" evidence="5"/>
<feature type="compositionally biased region" description="Low complexity" evidence="21">
    <location>
        <begin position="383"/>
        <end position="392"/>
    </location>
</feature>
<keyword evidence="11" id="KW-0378">Hydrolase</keyword>
<keyword evidence="7" id="KW-0134">Cell wall</keyword>
<evidence type="ECO:0000256" key="17">
    <source>
        <dbReference type="ARBA" id="ARBA00023326"/>
    </source>
</evidence>
<dbReference type="GO" id="GO:0009986">
    <property type="term" value="C:cell surface"/>
    <property type="evidence" value="ECO:0007669"/>
    <property type="project" value="TreeGrafter"/>
</dbReference>
<dbReference type="SUPFAM" id="SSF51445">
    <property type="entry name" value="(Trans)glycosidases"/>
    <property type="match status" value="1"/>
</dbReference>
<dbReference type="GO" id="GO:0098552">
    <property type="term" value="C:side of membrane"/>
    <property type="evidence" value="ECO:0007669"/>
    <property type="project" value="UniProtKB-KW"/>
</dbReference>
<dbReference type="Gene3D" id="3.20.20.80">
    <property type="entry name" value="Glycosidases"/>
    <property type="match status" value="1"/>
</dbReference>
<organism evidence="23 24">
    <name type="scientific">Xylaria arbuscula</name>
    <dbReference type="NCBI Taxonomy" id="114810"/>
    <lineage>
        <taxon>Eukaryota</taxon>
        <taxon>Fungi</taxon>
        <taxon>Dikarya</taxon>
        <taxon>Ascomycota</taxon>
        <taxon>Pezizomycotina</taxon>
        <taxon>Sordariomycetes</taxon>
        <taxon>Xylariomycetidae</taxon>
        <taxon>Xylariales</taxon>
        <taxon>Xylariaceae</taxon>
        <taxon>Xylaria</taxon>
    </lineage>
</organism>
<dbReference type="AlphaFoldDB" id="A0A9W8N6Z7"/>
<comment type="caution">
    <text evidence="23">The sequence shown here is derived from an EMBL/GenBank/DDBJ whole genome shotgun (WGS) entry which is preliminary data.</text>
</comment>
<dbReference type="GO" id="GO:0000272">
    <property type="term" value="P:polysaccharide catabolic process"/>
    <property type="evidence" value="ECO:0007669"/>
    <property type="project" value="UniProtKB-KW"/>
</dbReference>
<evidence type="ECO:0000256" key="9">
    <source>
        <dbReference type="ARBA" id="ARBA00022622"/>
    </source>
</evidence>
<evidence type="ECO:0000256" key="7">
    <source>
        <dbReference type="ARBA" id="ARBA00022512"/>
    </source>
</evidence>
<dbReference type="InterPro" id="IPR017853">
    <property type="entry name" value="GH"/>
</dbReference>
<keyword evidence="15" id="KW-0449">Lipoprotein</keyword>
<keyword evidence="24" id="KW-1185">Reference proteome</keyword>